<proteinExistence type="predicted"/>
<evidence type="ECO:0000313" key="1">
    <source>
        <dbReference type="EMBL" id="AHZ67407.1"/>
    </source>
</evidence>
<protein>
    <submittedName>
        <fullName evidence="1">Uncharacterized protein</fullName>
    </submittedName>
</protein>
<dbReference type="RefSeq" id="WP_256577972.1">
    <property type="nucleotide sequence ID" value="NZ_CP005960.1"/>
</dbReference>
<sequence length="42" mass="4584">MQPLLQYFKAMINPGLKTDPDPCYGNGLTLSSEKAKKSPATE</sequence>
<dbReference type="Proteomes" id="UP000026913">
    <property type="component" value="Chromosome"/>
</dbReference>
<evidence type="ECO:0000313" key="2">
    <source>
        <dbReference type="Proteomes" id="UP000026913"/>
    </source>
</evidence>
<organism evidence="1 2">
    <name type="scientific">Pseudomonas mandelii JR-1</name>
    <dbReference type="NCBI Taxonomy" id="1147786"/>
    <lineage>
        <taxon>Bacteria</taxon>
        <taxon>Pseudomonadati</taxon>
        <taxon>Pseudomonadota</taxon>
        <taxon>Gammaproteobacteria</taxon>
        <taxon>Pseudomonadales</taxon>
        <taxon>Pseudomonadaceae</taxon>
        <taxon>Pseudomonas</taxon>
    </lineage>
</organism>
<reference evidence="1 2" key="1">
    <citation type="journal article" date="2012" name="J. Bacteriol.">
        <title>Genome sequence of cold-adapted Pseudomonas mandelii strain JR-1.</title>
        <authorList>
            <person name="Jang S.H."/>
            <person name="Kim J."/>
            <person name="Kim J."/>
            <person name="Hong S."/>
            <person name="Lee C."/>
        </authorList>
    </citation>
    <scope>NUCLEOTIDE SEQUENCE [LARGE SCALE GENOMIC DNA]</scope>
    <source>
        <strain evidence="1 2">JR-1</strain>
    </source>
</reference>
<name>A0A024E3N9_9PSED</name>
<dbReference type="AlphaFoldDB" id="A0A024E3N9"/>
<dbReference type="HOGENOM" id="CLU_3256566_0_0_6"/>
<dbReference type="KEGG" id="pman:OU5_0328"/>
<gene>
    <name evidence="1" type="ORF">OU5_0328</name>
</gene>
<accession>A0A024E3N9</accession>
<dbReference type="EMBL" id="CP005960">
    <property type="protein sequence ID" value="AHZ67407.1"/>
    <property type="molecule type" value="Genomic_DNA"/>
</dbReference>